<accession>A0A0F9DJI7</accession>
<evidence type="ECO:0000313" key="1">
    <source>
        <dbReference type="EMBL" id="KKL54001.1"/>
    </source>
</evidence>
<reference evidence="1" key="1">
    <citation type="journal article" date="2015" name="Nature">
        <title>Complex archaea that bridge the gap between prokaryotes and eukaryotes.</title>
        <authorList>
            <person name="Spang A."/>
            <person name="Saw J.H."/>
            <person name="Jorgensen S.L."/>
            <person name="Zaremba-Niedzwiedzka K."/>
            <person name="Martijn J."/>
            <person name="Lind A.E."/>
            <person name="van Eijk R."/>
            <person name="Schleper C."/>
            <person name="Guy L."/>
            <person name="Ettema T.J."/>
        </authorList>
    </citation>
    <scope>NUCLEOTIDE SEQUENCE</scope>
</reference>
<name>A0A0F9DJI7_9ZZZZ</name>
<dbReference type="AlphaFoldDB" id="A0A0F9DJI7"/>
<protein>
    <submittedName>
        <fullName evidence="1">Uncharacterized protein</fullName>
    </submittedName>
</protein>
<organism evidence="1">
    <name type="scientific">marine sediment metagenome</name>
    <dbReference type="NCBI Taxonomy" id="412755"/>
    <lineage>
        <taxon>unclassified sequences</taxon>
        <taxon>metagenomes</taxon>
        <taxon>ecological metagenomes</taxon>
    </lineage>
</organism>
<dbReference type="EMBL" id="LAZR01031352">
    <property type="protein sequence ID" value="KKL54001.1"/>
    <property type="molecule type" value="Genomic_DNA"/>
</dbReference>
<comment type="caution">
    <text evidence="1">The sequence shown here is derived from an EMBL/GenBank/DDBJ whole genome shotgun (WGS) entry which is preliminary data.</text>
</comment>
<gene>
    <name evidence="1" type="ORF">LCGC14_2269740</name>
</gene>
<sequence>MAVIPGRKGGVYIGDETIEDTSDAWTADNASTAATDADIPTGTSGTSVKIVVPDIGANLLLAHEVISLNISDRDVVRLWVKCSISLTAGQVQLILDDTATGLSPLKLMDIPALSSGTWTRILLDMGDASGLTAVLAVGVKQVADLGAYNLFVKDIQAVSIVDGIKSWNLTAGVETLDSTDFQDGQATNSGRTFISGLSNWSGSFEGYKDAVPLELSFSSTVAIALAASQTAGQAWIGDAYITNITPTAPVDGIVTYSYDFQGTGLLEVASV</sequence>
<proteinExistence type="predicted"/>